<evidence type="ECO:0000313" key="3">
    <source>
        <dbReference type="Proteomes" id="UP000316598"/>
    </source>
</evidence>
<dbReference type="RefSeq" id="WP_146515008.1">
    <property type="nucleotide sequence ID" value="NZ_SJPI01000001.1"/>
</dbReference>
<keyword evidence="1" id="KW-0732">Signal</keyword>
<evidence type="ECO:0000313" key="2">
    <source>
        <dbReference type="EMBL" id="TWT55073.1"/>
    </source>
</evidence>
<organism evidence="2 3">
    <name type="scientific">Rubripirellula amarantea</name>
    <dbReference type="NCBI Taxonomy" id="2527999"/>
    <lineage>
        <taxon>Bacteria</taxon>
        <taxon>Pseudomonadati</taxon>
        <taxon>Planctomycetota</taxon>
        <taxon>Planctomycetia</taxon>
        <taxon>Pirellulales</taxon>
        <taxon>Pirellulaceae</taxon>
        <taxon>Rubripirellula</taxon>
    </lineage>
</organism>
<sequence precursor="true">MKTIARFSLIACVLLMISATAHAQSCGCESCSAGFEDCCDAPGLNLFEEGVCDSGACADPCGPKWTTSAWGLFLDRDAPSGGIPLVSQNAGSTLLTTDDLEPSTGSGFGVSLGFARTKGSRFEFTFLNSDWDLSNGLAGNGNLNSVLGTVDYTLADRIDISYDSEIQSFELNHWVDTNANFSWMFGARYFSLDESFRLTGTDGNFVSNYDIDTQNDMFGGQLGASIEETIVAGFLRGHVTGKVGIFGNEASSDSMLRDVNNTVEFRSSSVSNTDAAFLGDVDAGITACVSEMFQVRAGYQMLWLNDVALAPEQFQGNAASPEQPINSSGKLFMSGAYIGAMISW</sequence>
<protein>
    <recommendedName>
        <fullName evidence="4">Legionella pneumophila major outer membrane protein</fullName>
    </recommendedName>
</protein>
<keyword evidence="3" id="KW-1185">Reference proteome</keyword>
<dbReference type="Proteomes" id="UP000316598">
    <property type="component" value="Unassembled WGS sequence"/>
</dbReference>
<feature type="chain" id="PRO_5023034642" description="Legionella pneumophila major outer membrane protein" evidence="1">
    <location>
        <begin position="24"/>
        <end position="344"/>
    </location>
</feature>
<dbReference type="OrthoDB" id="209517at2"/>
<gene>
    <name evidence="2" type="ORF">Pla22_27270</name>
</gene>
<comment type="caution">
    <text evidence="2">The sequence shown here is derived from an EMBL/GenBank/DDBJ whole genome shotgun (WGS) entry which is preliminary data.</text>
</comment>
<dbReference type="EMBL" id="SJPI01000001">
    <property type="protein sequence ID" value="TWT55073.1"/>
    <property type="molecule type" value="Genomic_DNA"/>
</dbReference>
<reference evidence="2 3" key="1">
    <citation type="submission" date="2019-02" db="EMBL/GenBank/DDBJ databases">
        <title>Deep-cultivation of Planctomycetes and their phenomic and genomic characterization uncovers novel biology.</title>
        <authorList>
            <person name="Wiegand S."/>
            <person name="Jogler M."/>
            <person name="Boedeker C."/>
            <person name="Pinto D."/>
            <person name="Vollmers J."/>
            <person name="Rivas-Marin E."/>
            <person name="Kohn T."/>
            <person name="Peeters S.H."/>
            <person name="Heuer A."/>
            <person name="Rast P."/>
            <person name="Oberbeckmann S."/>
            <person name="Bunk B."/>
            <person name="Jeske O."/>
            <person name="Meyerdierks A."/>
            <person name="Storesund J.E."/>
            <person name="Kallscheuer N."/>
            <person name="Luecker S."/>
            <person name="Lage O.M."/>
            <person name="Pohl T."/>
            <person name="Merkel B.J."/>
            <person name="Hornburger P."/>
            <person name="Mueller R.-W."/>
            <person name="Bruemmer F."/>
            <person name="Labrenz M."/>
            <person name="Spormann A.M."/>
            <person name="Op Den Camp H."/>
            <person name="Overmann J."/>
            <person name="Amann R."/>
            <person name="Jetten M.S.M."/>
            <person name="Mascher T."/>
            <person name="Medema M.H."/>
            <person name="Devos D.P."/>
            <person name="Kaster A.-K."/>
            <person name="Ovreas L."/>
            <person name="Rohde M."/>
            <person name="Galperin M.Y."/>
            <person name="Jogler C."/>
        </authorList>
    </citation>
    <scope>NUCLEOTIDE SEQUENCE [LARGE SCALE GENOMIC DNA]</scope>
    <source>
        <strain evidence="2 3">Pla22</strain>
    </source>
</reference>
<evidence type="ECO:0008006" key="4">
    <source>
        <dbReference type="Google" id="ProtNLM"/>
    </source>
</evidence>
<feature type="signal peptide" evidence="1">
    <location>
        <begin position="1"/>
        <end position="23"/>
    </location>
</feature>
<evidence type="ECO:0000256" key="1">
    <source>
        <dbReference type="SAM" id="SignalP"/>
    </source>
</evidence>
<dbReference type="AlphaFoldDB" id="A0A5C5WYK4"/>
<accession>A0A5C5WYK4</accession>
<proteinExistence type="predicted"/>
<name>A0A5C5WYK4_9BACT</name>